<evidence type="ECO:0000256" key="2">
    <source>
        <dbReference type="SAM" id="Phobius"/>
    </source>
</evidence>
<dbReference type="Proteomes" id="UP001337655">
    <property type="component" value="Unassembled WGS sequence"/>
</dbReference>
<dbReference type="InterPro" id="IPR020999">
    <property type="entry name" value="Chitin_synth_reg_RCR"/>
</dbReference>
<dbReference type="RefSeq" id="XP_064661148.1">
    <property type="nucleotide sequence ID" value="XM_064801197.1"/>
</dbReference>
<accession>A0AAV9PIK4</accession>
<comment type="caution">
    <text evidence="3">The sequence shown here is derived from an EMBL/GenBank/DDBJ whole genome shotgun (WGS) entry which is preliminary data.</text>
</comment>
<feature type="region of interest" description="Disordered" evidence="1">
    <location>
        <begin position="117"/>
        <end position="172"/>
    </location>
</feature>
<dbReference type="GeneID" id="89925288"/>
<feature type="transmembrane region" description="Helical" evidence="2">
    <location>
        <begin position="48"/>
        <end position="70"/>
    </location>
</feature>
<proteinExistence type="predicted"/>
<name>A0AAV9PIK4_9PEZI</name>
<keyword evidence="4" id="KW-1185">Reference proteome</keyword>
<protein>
    <submittedName>
        <fullName evidence="3">Uncharacterized protein</fullName>
    </submittedName>
</protein>
<keyword evidence="2" id="KW-1133">Transmembrane helix</keyword>
<reference evidence="3 4" key="1">
    <citation type="submission" date="2023-08" db="EMBL/GenBank/DDBJ databases">
        <title>Black Yeasts Isolated from many extreme environments.</title>
        <authorList>
            <person name="Coleine C."/>
            <person name="Stajich J.E."/>
            <person name="Selbmann L."/>
        </authorList>
    </citation>
    <scope>NUCLEOTIDE SEQUENCE [LARGE SCALE GENOMIC DNA]</scope>
    <source>
        <strain evidence="3 4">CCFEE 5935</strain>
    </source>
</reference>
<dbReference type="Pfam" id="PF12273">
    <property type="entry name" value="RCR"/>
    <property type="match status" value="1"/>
</dbReference>
<sequence>MASTLWKRQGGPIGDNNNQGYGGYNGYDSYDDGDVDWWWTSHPQTGMAVRYAIVAILFAALLLFFVGGYYHAQRRVRRGLPPLTYHRWMVRRSYYYPPQQQPQYPYPARNSYGMEGYPPPPPAYNNYEAPPPVYQPPQGASKAMADQNWRETGRPGEGSGSAGVAAPGPAAQ</sequence>
<feature type="compositionally biased region" description="Pro residues" evidence="1">
    <location>
        <begin position="117"/>
        <end position="135"/>
    </location>
</feature>
<dbReference type="EMBL" id="JAVRRT010000005">
    <property type="protein sequence ID" value="KAK5172304.1"/>
    <property type="molecule type" value="Genomic_DNA"/>
</dbReference>
<keyword evidence="2" id="KW-0472">Membrane</keyword>
<gene>
    <name evidence="3" type="ORF">LTR77_003942</name>
</gene>
<dbReference type="AlphaFoldDB" id="A0AAV9PIK4"/>
<keyword evidence="2" id="KW-0812">Transmembrane</keyword>
<organism evidence="3 4">
    <name type="scientific">Saxophila tyrrhenica</name>
    <dbReference type="NCBI Taxonomy" id="1690608"/>
    <lineage>
        <taxon>Eukaryota</taxon>
        <taxon>Fungi</taxon>
        <taxon>Dikarya</taxon>
        <taxon>Ascomycota</taxon>
        <taxon>Pezizomycotina</taxon>
        <taxon>Dothideomycetes</taxon>
        <taxon>Dothideomycetidae</taxon>
        <taxon>Mycosphaerellales</taxon>
        <taxon>Extremaceae</taxon>
        <taxon>Saxophila</taxon>
    </lineage>
</organism>
<evidence type="ECO:0000313" key="3">
    <source>
        <dbReference type="EMBL" id="KAK5172304.1"/>
    </source>
</evidence>
<feature type="compositionally biased region" description="Low complexity" evidence="1">
    <location>
        <begin position="162"/>
        <end position="172"/>
    </location>
</feature>
<evidence type="ECO:0000256" key="1">
    <source>
        <dbReference type="SAM" id="MobiDB-lite"/>
    </source>
</evidence>
<evidence type="ECO:0000313" key="4">
    <source>
        <dbReference type="Proteomes" id="UP001337655"/>
    </source>
</evidence>